<dbReference type="CDD" id="cd06261">
    <property type="entry name" value="TM_PBP2"/>
    <property type="match status" value="1"/>
</dbReference>
<dbReference type="Gene3D" id="1.10.3720.10">
    <property type="entry name" value="MetI-like"/>
    <property type="match status" value="1"/>
</dbReference>
<dbReference type="RefSeq" id="WP_091040239.1">
    <property type="nucleotide sequence ID" value="NZ_FNAD01000021.1"/>
</dbReference>
<evidence type="ECO:0000256" key="8">
    <source>
        <dbReference type="RuleBase" id="RU363032"/>
    </source>
</evidence>
<evidence type="ECO:0000313" key="10">
    <source>
        <dbReference type="EMBL" id="SDE42628.1"/>
    </source>
</evidence>
<dbReference type="InterPro" id="IPR043429">
    <property type="entry name" value="ArtM/GltK/GlnP/TcyL/YhdX-like"/>
</dbReference>
<protein>
    <submittedName>
        <fullName evidence="10">Polar amino acid transport system permease protein</fullName>
    </submittedName>
</protein>
<evidence type="ECO:0000256" key="3">
    <source>
        <dbReference type="ARBA" id="ARBA00022475"/>
    </source>
</evidence>
<dbReference type="GO" id="GO:0043190">
    <property type="term" value="C:ATP-binding cassette (ABC) transporter complex"/>
    <property type="evidence" value="ECO:0007669"/>
    <property type="project" value="InterPro"/>
</dbReference>
<keyword evidence="5" id="KW-0029">Amino-acid transport</keyword>
<feature type="transmembrane region" description="Helical" evidence="8">
    <location>
        <begin position="20"/>
        <end position="42"/>
    </location>
</feature>
<keyword evidence="2 8" id="KW-0813">Transport</keyword>
<name>A0A1G7CTI4_9ACTN</name>
<dbReference type="PANTHER" id="PTHR30614">
    <property type="entry name" value="MEMBRANE COMPONENT OF AMINO ACID ABC TRANSPORTER"/>
    <property type="match status" value="1"/>
</dbReference>
<dbReference type="AlphaFoldDB" id="A0A1G7CTI4"/>
<evidence type="ECO:0000256" key="2">
    <source>
        <dbReference type="ARBA" id="ARBA00022448"/>
    </source>
</evidence>
<dbReference type="SUPFAM" id="SSF161098">
    <property type="entry name" value="MetI-like"/>
    <property type="match status" value="1"/>
</dbReference>
<gene>
    <name evidence="10" type="ORF">SAMN05216270_12123</name>
</gene>
<dbReference type="Pfam" id="PF00528">
    <property type="entry name" value="BPD_transp_1"/>
    <property type="match status" value="1"/>
</dbReference>
<comment type="similarity">
    <text evidence="8">Belongs to the binding-protein-dependent transport system permease family.</text>
</comment>
<evidence type="ECO:0000256" key="5">
    <source>
        <dbReference type="ARBA" id="ARBA00022970"/>
    </source>
</evidence>
<sequence length="223" mass="24497">MQTQWSNETLREIFPAIWDGFLVVLQVTLVAGVIAIVLGLFVAIGERNGPVWLRRPLGALFQFVRNTPLLVQVLIVWTATSLYINPEWSAFAVGSAVLGVHYASYTSESYRAGIDAIPKGQWEAATALNLPARRVWGAVVLPQMARRSAAAVGNWIIAMFKEVPTLFVIGVMEMIAEARAFQGQHYTGAVEGYTLAGLLFLAASYPVAVAMRRLEIRLAKSNY</sequence>
<dbReference type="GO" id="GO:0022857">
    <property type="term" value="F:transmembrane transporter activity"/>
    <property type="evidence" value="ECO:0007669"/>
    <property type="project" value="InterPro"/>
</dbReference>
<dbReference type="PROSITE" id="PS50928">
    <property type="entry name" value="ABC_TM1"/>
    <property type="match status" value="1"/>
</dbReference>
<dbReference type="EMBL" id="FNAD01000021">
    <property type="protein sequence ID" value="SDE42628.1"/>
    <property type="molecule type" value="Genomic_DNA"/>
</dbReference>
<dbReference type="InterPro" id="IPR000515">
    <property type="entry name" value="MetI-like"/>
</dbReference>
<accession>A0A1G7CTI4</accession>
<reference evidence="11" key="1">
    <citation type="submission" date="2016-10" db="EMBL/GenBank/DDBJ databases">
        <authorList>
            <person name="Varghese N."/>
            <person name="Submissions S."/>
        </authorList>
    </citation>
    <scope>NUCLEOTIDE SEQUENCE [LARGE SCALE GENOMIC DNA]</scope>
    <source>
        <strain evidence="11">CGMCC 4.3516</strain>
    </source>
</reference>
<evidence type="ECO:0000313" key="11">
    <source>
        <dbReference type="Proteomes" id="UP000198949"/>
    </source>
</evidence>
<dbReference type="InterPro" id="IPR035906">
    <property type="entry name" value="MetI-like_sf"/>
</dbReference>
<dbReference type="OrthoDB" id="9814902at2"/>
<feature type="domain" description="ABC transmembrane type-1" evidence="9">
    <location>
        <begin position="21"/>
        <end position="211"/>
    </location>
</feature>
<keyword evidence="4 8" id="KW-0812">Transmembrane</keyword>
<keyword evidence="6 8" id="KW-1133">Transmembrane helix</keyword>
<dbReference type="GO" id="GO:0006865">
    <property type="term" value="P:amino acid transport"/>
    <property type="evidence" value="ECO:0007669"/>
    <property type="project" value="UniProtKB-KW"/>
</dbReference>
<comment type="subcellular location">
    <subcellularLocation>
        <location evidence="1 8">Cell membrane</location>
        <topology evidence="1 8">Multi-pass membrane protein</topology>
    </subcellularLocation>
</comment>
<dbReference type="STRING" id="58114.SAMN05216270_12123"/>
<dbReference type="Proteomes" id="UP000198949">
    <property type="component" value="Unassembled WGS sequence"/>
</dbReference>
<organism evidence="10 11">
    <name type="scientific">Glycomyces harbinensis</name>
    <dbReference type="NCBI Taxonomy" id="58114"/>
    <lineage>
        <taxon>Bacteria</taxon>
        <taxon>Bacillati</taxon>
        <taxon>Actinomycetota</taxon>
        <taxon>Actinomycetes</taxon>
        <taxon>Glycomycetales</taxon>
        <taxon>Glycomycetaceae</taxon>
        <taxon>Glycomyces</taxon>
    </lineage>
</organism>
<dbReference type="InterPro" id="IPR010065">
    <property type="entry name" value="AA_ABC_transptr_permease_3TM"/>
</dbReference>
<evidence type="ECO:0000256" key="4">
    <source>
        <dbReference type="ARBA" id="ARBA00022692"/>
    </source>
</evidence>
<evidence type="ECO:0000259" key="9">
    <source>
        <dbReference type="PROSITE" id="PS50928"/>
    </source>
</evidence>
<keyword evidence="3" id="KW-1003">Cell membrane</keyword>
<proteinExistence type="inferred from homology"/>
<dbReference type="PANTHER" id="PTHR30614:SF0">
    <property type="entry name" value="L-CYSTINE TRANSPORT SYSTEM PERMEASE PROTEIN TCYL"/>
    <property type="match status" value="1"/>
</dbReference>
<evidence type="ECO:0000256" key="7">
    <source>
        <dbReference type="ARBA" id="ARBA00023136"/>
    </source>
</evidence>
<feature type="transmembrane region" description="Helical" evidence="8">
    <location>
        <begin position="192"/>
        <end position="211"/>
    </location>
</feature>
<keyword evidence="11" id="KW-1185">Reference proteome</keyword>
<feature type="transmembrane region" description="Helical" evidence="8">
    <location>
        <begin position="152"/>
        <end position="172"/>
    </location>
</feature>
<keyword evidence="7 8" id="KW-0472">Membrane</keyword>
<evidence type="ECO:0000256" key="1">
    <source>
        <dbReference type="ARBA" id="ARBA00004651"/>
    </source>
</evidence>
<dbReference type="NCBIfam" id="TIGR01726">
    <property type="entry name" value="HEQRo_perm_3TM"/>
    <property type="match status" value="1"/>
</dbReference>
<evidence type="ECO:0000256" key="6">
    <source>
        <dbReference type="ARBA" id="ARBA00022989"/>
    </source>
</evidence>